<dbReference type="AlphaFoldDB" id="A0A8X7UAB8"/>
<dbReference type="EMBL" id="JAAMPC010000013">
    <property type="protein sequence ID" value="KAG2271622.1"/>
    <property type="molecule type" value="Genomic_DNA"/>
</dbReference>
<reference evidence="1 2" key="1">
    <citation type="submission" date="2020-02" db="EMBL/GenBank/DDBJ databases">
        <authorList>
            <person name="Ma Q."/>
            <person name="Huang Y."/>
            <person name="Song X."/>
            <person name="Pei D."/>
        </authorList>
    </citation>
    <scope>NUCLEOTIDE SEQUENCE [LARGE SCALE GENOMIC DNA]</scope>
    <source>
        <strain evidence="1">Sxm20200214</strain>
        <tissue evidence="1">Leaf</tissue>
    </source>
</reference>
<accession>A0A8X7UAB8</accession>
<comment type="caution">
    <text evidence="1">The sequence shown here is derived from an EMBL/GenBank/DDBJ whole genome shotgun (WGS) entry which is preliminary data.</text>
</comment>
<protein>
    <submittedName>
        <fullName evidence="1">Uncharacterized protein</fullName>
    </submittedName>
</protein>
<gene>
    <name evidence="1" type="ORF">Bca52824_066177</name>
</gene>
<evidence type="ECO:0000313" key="2">
    <source>
        <dbReference type="Proteomes" id="UP000886595"/>
    </source>
</evidence>
<keyword evidence="2" id="KW-1185">Reference proteome</keyword>
<sequence>MESNLLENLLQVAVMEDSVAAALLGASFRVLGQNRSLPGHGFEDSRSLPKLPQLLGVGGVSVVPSPEVGVFRFSLSEVFHFLEGSSVPGTELGVPSSGDLERSLIGDPRVCVLPGGWRK</sequence>
<proteinExistence type="predicted"/>
<name>A0A8X7UAB8_BRACI</name>
<dbReference type="Proteomes" id="UP000886595">
    <property type="component" value="Unassembled WGS sequence"/>
</dbReference>
<organism evidence="1 2">
    <name type="scientific">Brassica carinata</name>
    <name type="common">Ethiopian mustard</name>
    <name type="synonym">Abyssinian cabbage</name>
    <dbReference type="NCBI Taxonomy" id="52824"/>
    <lineage>
        <taxon>Eukaryota</taxon>
        <taxon>Viridiplantae</taxon>
        <taxon>Streptophyta</taxon>
        <taxon>Embryophyta</taxon>
        <taxon>Tracheophyta</taxon>
        <taxon>Spermatophyta</taxon>
        <taxon>Magnoliopsida</taxon>
        <taxon>eudicotyledons</taxon>
        <taxon>Gunneridae</taxon>
        <taxon>Pentapetalae</taxon>
        <taxon>rosids</taxon>
        <taxon>malvids</taxon>
        <taxon>Brassicales</taxon>
        <taxon>Brassicaceae</taxon>
        <taxon>Brassiceae</taxon>
        <taxon>Brassica</taxon>
    </lineage>
</organism>
<dbReference type="OrthoDB" id="10527821at2759"/>
<evidence type="ECO:0000313" key="1">
    <source>
        <dbReference type="EMBL" id="KAG2271622.1"/>
    </source>
</evidence>